<feature type="transmembrane region" description="Helical" evidence="1">
    <location>
        <begin position="41"/>
        <end position="59"/>
    </location>
</feature>
<evidence type="ECO:0000259" key="2">
    <source>
        <dbReference type="Pfam" id="PF18962"/>
    </source>
</evidence>
<keyword evidence="4" id="KW-1185">Reference proteome</keyword>
<name>A0A937G4U0_9BACT</name>
<accession>A0A937G4U0</accession>
<dbReference type="Proteomes" id="UP000614216">
    <property type="component" value="Unassembled WGS sequence"/>
</dbReference>
<dbReference type="AlphaFoldDB" id="A0A937G4U0"/>
<sequence length="157" mass="17395">MAVLMATNTFLNKCIISGIIIDTVSVLIIRVTKAGMKTKPIVILTFLYLASYGLISQQIERSNAAMLNTADQEPDVLTANYIRTYPNPTTGPLSISMGKAYSKITVEIRSISGQLIDKMQYENTTEISTNIDAPSGIYLLRITGDDQHLMIYRITKE</sequence>
<proteinExistence type="predicted"/>
<gene>
    <name evidence="3" type="ORF">JMN32_19210</name>
</gene>
<keyword evidence="1" id="KW-0472">Membrane</keyword>
<organism evidence="3 4">
    <name type="scientific">Fulvivirga marina</name>
    <dbReference type="NCBI Taxonomy" id="2494733"/>
    <lineage>
        <taxon>Bacteria</taxon>
        <taxon>Pseudomonadati</taxon>
        <taxon>Bacteroidota</taxon>
        <taxon>Cytophagia</taxon>
        <taxon>Cytophagales</taxon>
        <taxon>Fulvivirgaceae</taxon>
        <taxon>Fulvivirga</taxon>
    </lineage>
</organism>
<evidence type="ECO:0000313" key="4">
    <source>
        <dbReference type="Proteomes" id="UP000614216"/>
    </source>
</evidence>
<evidence type="ECO:0000256" key="1">
    <source>
        <dbReference type="SAM" id="Phobius"/>
    </source>
</evidence>
<dbReference type="NCBIfam" id="TIGR04183">
    <property type="entry name" value="Por_Secre_tail"/>
    <property type="match status" value="1"/>
</dbReference>
<reference evidence="3" key="1">
    <citation type="submission" date="2021-01" db="EMBL/GenBank/DDBJ databases">
        <title>Fulvivirga kasyanovii gen. nov., sp nov., a novel member of the phylum Bacteroidetes isolated from seawater in a mussel farm.</title>
        <authorList>
            <person name="Zhao L.-H."/>
            <person name="Wang Z.-J."/>
        </authorList>
    </citation>
    <scope>NUCLEOTIDE SEQUENCE</scope>
    <source>
        <strain evidence="3">29W222</strain>
    </source>
</reference>
<feature type="transmembrane region" description="Helical" evidence="1">
    <location>
        <begin position="6"/>
        <end position="29"/>
    </location>
</feature>
<dbReference type="InterPro" id="IPR026444">
    <property type="entry name" value="Secre_tail"/>
</dbReference>
<keyword evidence="1" id="KW-0812">Transmembrane</keyword>
<dbReference type="EMBL" id="JAEUGD010000064">
    <property type="protein sequence ID" value="MBL6448451.1"/>
    <property type="molecule type" value="Genomic_DNA"/>
</dbReference>
<protein>
    <submittedName>
        <fullName evidence="3">T9SS type A sorting domain-containing protein</fullName>
    </submittedName>
</protein>
<dbReference type="Pfam" id="PF18962">
    <property type="entry name" value="Por_Secre_tail"/>
    <property type="match status" value="1"/>
</dbReference>
<evidence type="ECO:0000313" key="3">
    <source>
        <dbReference type="EMBL" id="MBL6448451.1"/>
    </source>
</evidence>
<feature type="domain" description="Secretion system C-terminal sorting" evidence="2">
    <location>
        <begin position="85"/>
        <end position="148"/>
    </location>
</feature>
<keyword evidence="1" id="KW-1133">Transmembrane helix</keyword>
<dbReference type="RefSeq" id="WP_202857990.1">
    <property type="nucleotide sequence ID" value="NZ_JAEUGD010000064.1"/>
</dbReference>
<comment type="caution">
    <text evidence="3">The sequence shown here is derived from an EMBL/GenBank/DDBJ whole genome shotgun (WGS) entry which is preliminary data.</text>
</comment>